<dbReference type="EMBL" id="AUXW01000154">
    <property type="protein sequence ID" value="KKE83042.1"/>
    <property type="molecule type" value="Genomic_DNA"/>
</dbReference>
<accession>A0A0F6AA21</accession>
<dbReference type="AlphaFoldDB" id="A0A0F6AA21"/>
<dbReference type="PATRIC" id="fig|1129367.4.peg.3129"/>
<evidence type="ECO:0008006" key="4">
    <source>
        <dbReference type="Google" id="ProtNLM"/>
    </source>
</evidence>
<proteinExistence type="predicted"/>
<dbReference type="RefSeq" id="WP_046356672.1">
    <property type="nucleotide sequence ID" value="NZ_AUXW01000154.1"/>
</dbReference>
<comment type="caution">
    <text evidence="2">The sequence shown here is derived from an EMBL/GenBank/DDBJ whole genome shotgun (WGS) entry which is preliminary data.</text>
</comment>
<keyword evidence="1" id="KW-0732">Signal</keyword>
<organism evidence="2 3">
    <name type="scientific">Pseudoalteromonas luteoviolacea S4054</name>
    <dbReference type="NCBI Taxonomy" id="1129367"/>
    <lineage>
        <taxon>Bacteria</taxon>
        <taxon>Pseudomonadati</taxon>
        <taxon>Pseudomonadota</taxon>
        <taxon>Gammaproteobacteria</taxon>
        <taxon>Alteromonadales</taxon>
        <taxon>Pseudoalteromonadaceae</taxon>
        <taxon>Pseudoalteromonas</taxon>
    </lineage>
</organism>
<feature type="chain" id="PRO_5002499648" description="Peptidase M61 catalytic domain-containing protein" evidence="1">
    <location>
        <begin position="23"/>
        <end position="287"/>
    </location>
</feature>
<dbReference type="Proteomes" id="UP000033434">
    <property type="component" value="Unassembled WGS sequence"/>
</dbReference>
<evidence type="ECO:0000256" key="1">
    <source>
        <dbReference type="SAM" id="SignalP"/>
    </source>
</evidence>
<reference evidence="2 3" key="1">
    <citation type="journal article" date="2015" name="BMC Genomics">
        <title>Genome mining reveals unlocked bioactive potential of marine Gram-negative bacteria.</title>
        <authorList>
            <person name="Machado H."/>
            <person name="Sonnenschein E.C."/>
            <person name="Melchiorsen J."/>
            <person name="Gram L."/>
        </authorList>
    </citation>
    <scope>NUCLEOTIDE SEQUENCE [LARGE SCALE GENOMIC DNA]</scope>
    <source>
        <strain evidence="2 3">S4054</strain>
    </source>
</reference>
<name>A0A0F6AA21_9GAMM</name>
<sequence length="287" mass="32703">MRQICRCGFVICLASFSLSVFGADIEIVWQHGQTPNKHTVEKVKNWLEYGLKQTASTLTDLQQPIVPVFIHLNEHVSEPVPWGEVSRGEHDGITLHINKHASLTQLKVDWTLYHEFVHLYHPFFGYGDSWLGEGLATYLQNIVMLQAGILSKRNFVQRVTEGLDRGEAATAKFKGRLSNVAENMWQLRAYQRVYWSGVAFFIEAEERLKVAGSQYNLAKLLAIYQTCCRGNITPGTHHTSVQFLSALDSIAKVKVFMSLYEKYSEREDFPAISDRQILNLSTQYSSQ</sequence>
<protein>
    <recommendedName>
        <fullName evidence="4">Peptidase M61 catalytic domain-containing protein</fullName>
    </recommendedName>
</protein>
<feature type="signal peptide" evidence="1">
    <location>
        <begin position="1"/>
        <end position="22"/>
    </location>
</feature>
<evidence type="ECO:0000313" key="3">
    <source>
        <dbReference type="Proteomes" id="UP000033434"/>
    </source>
</evidence>
<gene>
    <name evidence="2" type="ORF">N479_01655</name>
</gene>
<evidence type="ECO:0000313" key="2">
    <source>
        <dbReference type="EMBL" id="KKE83042.1"/>
    </source>
</evidence>